<organism evidence="2 3">
    <name type="scientific">Bacillus taeanensis</name>
    <dbReference type="NCBI Taxonomy" id="273032"/>
    <lineage>
        <taxon>Bacteria</taxon>
        <taxon>Bacillati</taxon>
        <taxon>Bacillota</taxon>
        <taxon>Bacilli</taxon>
        <taxon>Bacillales</taxon>
        <taxon>Bacillaceae</taxon>
        <taxon>Bacillus</taxon>
    </lineage>
</organism>
<feature type="transmembrane region" description="Helical" evidence="1">
    <location>
        <begin position="41"/>
        <end position="67"/>
    </location>
</feature>
<feature type="transmembrane region" description="Helical" evidence="1">
    <location>
        <begin position="79"/>
        <end position="100"/>
    </location>
</feature>
<feature type="transmembrane region" description="Helical" evidence="1">
    <location>
        <begin position="151"/>
        <end position="172"/>
    </location>
</feature>
<keyword evidence="3" id="KW-1185">Reference proteome</keyword>
<evidence type="ECO:0000313" key="3">
    <source>
        <dbReference type="Proteomes" id="UP000253314"/>
    </source>
</evidence>
<dbReference type="PANTHER" id="PTHR40078">
    <property type="entry name" value="INTEGRAL MEMBRANE PROTEIN-RELATED"/>
    <property type="match status" value="1"/>
</dbReference>
<dbReference type="Proteomes" id="UP000253314">
    <property type="component" value="Unassembled WGS sequence"/>
</dbReference>
<dbReference type="OrthoDB" id="2964383at2"/>
<comment type="caution">
    <text evidence="2">The sequence shown here is derived from an EMBL/GenBank/DDBJ whole genome shotgun (WGS) entry which is preliminary data.</text>
</comment>
<dbReference type="EMBL" id="QOCW01000007">
    <property type="protein sequence ID" value="RBW69975.1"/>
    <property type="molecule type" value="Genomic_DNA"/>
</dbReference>
<reference evidence="2 3" key="1">
    <citation type="submission" date="2018-07" db="EMBL/GenBank/DDBJ databases">
        <title>Lottiidibacillus patelloidae gen. nov., sp. nov., isolated from the intestinal tract of a marine limpet and the reclassification of B. taeanensis BH030017T, B. algicola KMM 3737T and B. hwajinpoensis SW-72T as genus Lottiidibacillus.</title>
        <authorList>
            <person name="Liu R."/>
            <person name="Huang Z."/>
        </authorList>
    </citation>
    <scope>NUCLEOTIDE SEQUENCE [LARGE SCALE GENOMIC DNA]</scope>
    <source>
        <strain evidence="2 3">BH030017</strain>
    </source>
</reference>
<name>A0A366XXV0_9BACI</name>
<keyword evidence="1" id="KW-0472">Membrane</keyword>
<protein>
    <submittedName>
        <fullName evidence="2">Uncharacterized protein</fullName>
    </submittedName>
</protein>
<accession>A0A366XXV0</accession>
<dbReference type="Pfam" id="PF19700">
    <property type="entry name" value="DUF6198"/>
    <property type="match status" value="1"/>
</dbReference>
<dbReference type="PANTHER" id="PTHR40078:SF1">
    <property type="entry name" value="INTEGRAL MEMBRANE PROTEIN"/>
    <property type="match status" value="1"/>
</dbReference>
<sequence>MRNTHVNLWFVFSITLNALGNSFMIAANLGSAPWTSAGQNLASILPISIGICIILLNCVAFILSGLMKIKFTLATVIKSMSLAFIFGLFIDVFVYMHHIIYIPDNIWLRCLYLFIGINFVAVAVCIYFQLHAVYLPCDYLLQAFAKLKQNYTVGTIFCMSIPLSISMFIFLFQHHLTGLGVGTILFMLGLGFLIDRYNHLIVINKTRYIN</sequence>
<feature type="transmembrane region" description="Helical" evidence="1">
    <location>
        <begin position="106"/>
        <end position="130"/>
    </location>
</feature>
<feature type="transmembrane region" description="Helical" evidence="1">
    <location>
        <begin position="7"/>
        <end position="29"/>
    </location>
</feature>
<gene>
    <name evidence="2" type="ORF">DS031_08970</name>
</gene>
<feature type="transmembrane region" description="Helical" evidence="1">
    <location>
        <begin position="178"/>
        <end position="197"/>
    </location>
</feature>
<keyword evidence="1" id="KW-0812">Transmembrane</keyword>
<dbReference type="RefSeq" id="WP_113805731.1">
    <property type="nucleotide sequence ID" value="NZ_QOCW01000007.1"/>
</dbReference>
<evidence type="ECO:0000256" key="1">
    <source>
        <dbReference type="SAM" id="Phobius"/>
    </source>
</evidence>
<dbReference type="InterPro" id="IPR038750">
    <property type="entry name" value="YczE/YyaS-like"/>
</dbReference>
<proteinExistence type="predicted"/>
<dbReference type="AlphaFoldDB" id="A0A366XXV0"/>
<keyword evidence="1" id="KW-1133">Transmembrane helix</keyword>
<evidence type="ECO:0000313" key="2">
    <source>
        <dbReference type="EMBL" id="RBW69975.1"/>
    </source>
</evidence>